<dbReference type="PANTHER" id="PTHR12110">
    <property type="entry name" value="HYDROXYPYRUVATE ISOMERASE"/>
    <property type="match status" value="1"/>
</dbReference>
<comment type="caution">
    <text evidence="2">The sequence shown here is derived from an EMBL/GenBank/DDBJ whole genome shotgun (WGS) entry which is preliminary data.</text>
</comment>
<dbReference type="Gene3D" id="3.20.20.150">
    <property type="entry name" value="Divalent-metal-dependent TIM barrel enzymes"/>
    <property type="match status" value="1"/>
</dbReference>
<organism evidence="2 3">
    <name type="scientific">Azoarcus indigens</name>
    <dbReference type="NCBI Taxonomy" id="29545"/>
    <lineage>
        <taxon>Bacteria</taxon>
        <taxon>Pseudomonadati</taxon>
        <taxon>Pseudomonadota</taxon>
        <taxon>Betaproteobacteria</taxon>
        <taxon>Rhodocyclales</taxon>
        <taxon>Zoogloeaceae</taxon>
        <taxon>Azoarcus</taxon>
    </lineage>
</organism>
<protein>
    <submittedName>
        <fullName evidence="2">Sugar phosphate isomerase/epimerase</fullName>
    </submittedName>
</protein>
<keyword evidence="2" id="KW-0413">Isomerase</keyword>
<dbReference type="Proteomes" id="UP000295129">
    <property type="component" value="Unassembled WGS sequence"/>
</dbReference>
<dbReference type="EMBL" id="SNVV01000003">
    <property type="protein sequence ID" value="TDN55895.1"/>
    <property type="molecule type" value="Genomic_DNA"/>
</dbReference>
<sequence>MRLSISNIAWDIEEDGAVAALLRQRKVDAIDIAPGKYFPDPARATDAQIHAVRQWWAEQEIEITGMQALLFGTQGLNVFGPAATQDAMLAHLEAVCRIGGGLGATHLVFGSPKNRDRSGMSDSAATDMACAFFSRLGDAAARHGVVICLEPNPAAYGANFMTTSAETAAVVRAIGHAAIRMQFDVGAVTMNGEDAAEVVQRCGDLVAHVHASEPGLKTLGDGGSDHQRAAAALLASLPQHVVCIEMLASESEPHLSAIGRALDLADAAYRAAGA</sequence>
<keyword evidence="3" id="KW-1185">Reference proteome</keyword>
<dbReference type="GO" id="GO:0016853">
    <property type="term" value="F:isomerase activity"/>
    <property type="evidence" value="ECO:0007669"/>
    <property type="project" value="UniProtKB-KW"/>
</dbReference>
<dbReference type="InterPro" id="IPR036237">
    <property type="entry name" value="Xyl_isomerase-like_sf"/>
</dbReference>
<dbReference type="InterPro" id="IPR013022">
    <property type="entry name" value="Xyl_isomerase-like_TIM-brl"/>
</dbReference>
<evidence type="ECO:0000259" key="1">
    <source>
        <dbReference type="Pfam" id="PF01261"/>
    </source>
</evidence>
<dbReference type="OrthoDB" id="9801426at2"/>
<feature type="domain" description="Xylose isomerase-like TIM barrel" evidence="1">
    <location>
        <begin position="23"/>
        <end position="249"/>
    </location>
</feature>
<evidence type="ECO:0000313" key="3">
    <source>
        <dbReference type="Proteomes" id="UP000295129"/>
    </source>
</evidence>
<accession>A0A4R6ECL6</accession>
<dbReference type="InterPro" id="IPR050312">
    <property type="entry name" value="IolE/XylAMocC-like"/>
</dbReference>
<name>A0A4R6ECL6_9RHOO</name>
<dbReference type="RefSeq" id="WP_133589182.1">
    <property type="nucleotide sequence ID" value="NZ_SNVV01000003.1"/>
</dbReference>
<proteinExistence type="predicted"/>
<dbReference type="PANTHER" id="PTHR12110:SF21">
    <property type="entry name" value="XYLOSE ISOMERASE-LIKE TIM BARREL DOMAIN-CONTAINING PROTEIN"/>
    <property type="match status" value="1"/>
</dbReference>
<reference evidence="2 3" key="1">
    <citation type="submission" date="2019-03" db="EMBL/GenBank/DDBJ databases">
        <title>Genomic Encyclopedia of Type Strains, Phase IV (KMG-IV): sequencing the most valuable type-strain genomes for metagenomic binning, comparative biology and taxonomic classification.</title>
        <authorList>
            <person name="Goeker M."/>
        </authorList>
    </citation>
    <scope>NUCLEOTIDE SEQUENCE [LARGE SCALE GENOMIC DNA]</scope>
    <source>
        <strain evidence="2 3">DSM 12121</strain>
    </source>
</reference>
<dbReference type="SUPFAM" id="SSF51658">
    <property type="entry name" value="Xylose isomerase-like"/>
    <property type="match status" value="1"/>
</dbReference>
<gene>
    <name evidence="2" type="ORF">C7389_103233</name>
</gene>
<evidence type="ECO:0000313" key="2">
    <source>
        <dbReference type="EMBL" id="TDN55895.1"/>
    </source>
</evidence>
<dbReference type="Pfam" id="PF01261">
    <property type="entry name" value="AP_endonuc_2"/>
    <property type="match status" value="1"/>
</dbReference>
<dbReference type="AlphaFoldDB" id="A0A4R6ECL6"/>